<feature type="transmembrane region" description="Helical" evidence="11">
    <location>
        <begin position="231"/>
        <end position="253"/>
    </location>
</feature>
<feature type="transmembrane region" description="Helical" evidence="11">
    <location>
        <begin position="158"/>
        <end position="179"/>
    </location>
</feature>
<feature type="transmembrane region" description="Helical" evidence="11">
    <location>
        <begin position="301"/>
        <end position="320"/>
    </location>
</feature>
<dbReference type="PANTHER" id="PTHR11048:SF28">
    <property type="entry name" value="4-HYDROXYBENZOATE POLYPRENYLTRANSFERASE, MITOCHONDRIAL"/>
    <property type="match status" value="1"/>
</dbReference>
<keyword evidence="14" id="KW-1185">Reference proteome</keyword>
<dbReference type="InterPro" id="IPR000537">
    <property type="entry name" value="UbiA_prenyltransferase"/>
</dbReference>
<keyword evidence="5 11" id="KW-0997">Cell inner membrane</keyword>
<name>A0A420WEF7_9PROT</name>
<dbReference type="UniPathway" id="UPA00232"/>
<evidence type="ECO:0000313" key="14">
    <source>
        <dbReference type="Proteomes" id="UP000282211"/>
    </source>
</evidence>
<dbReference type="EC" id="2.5.1.39" evidence="11 12"/>
<dbReference type="InterPro" id="IPR030470">
    <property type="entry name" value="UbiA_prenylTrfase_CS"/>
</dbReference>
<feature type="transmembrane region" description="Helical" evidence="11">
    <location>
        <begin position="116"/>
        <end position="137"/>
    </location>
</feature>
<dbReference type="GO" id="GO:0005886">
    <property type="term" value="C:plasma membrane"/>
    <property type="evidence" value="ECO:0007669"/>
    <property type="project" value="UniProtKB-SubCell"/>
</dbReference>
<evidence type="ECO:0000256" key="4">
    <source>
        <dbReference type="ARBA" id="ARBA00022475"/>
    </source>
</evidence>
<keyword evidence="4 11" id="KW-1003">Cell membrane</keyword>
<dbReference type="Gene3D" id="1.20.120.1780">
    <property type="entry name" value="UbiA prenyltransferase"/>
    <property type="match status" value="1"/>
</dbReference>
<dbReference type="EMBL" id="RBII01000002">
    <property type="protein sequence ID" value="RKQ69282.1"/>
    <property type="molecule type" value="Genomic_DNA"/>
</dbReference>
<dbReference type="GO" id="GO:0006744">
    <property type="term" value="P:ubiquinone biosynthetic process"/>
    <property type="evidence" value="ECO:0007669"/>
    <property type="project" value="UniProtKB-UniRule"/>
</dbReference>
<comment type="caution">
    <text evidence="13">The sequence shown here is derived from an EMBL/GenBank/DDBJ whole genome shotgun (WGS) entry which is preliminary data.</text>
</comment>
<dbReference type="InterPro" id="IPR006370">
    <property type="entry name" value="HB_polyprenyltransferase-like"/>
</dbReference>
<dbReference type="FunCoup" id="A0A420WEF7">
    <property type="interactions" value="389"/>
</dbReference>
<dbReference type="AlphaFoldDB" id="A0A420WEF7"/>
<proteinExistence type="inferred from homology"/>
<keyword evidence="6 11" id="KW-0808">Transferase</keyword>
<dbReference type="GO" id="GO:0008412">
    <property type="term" value="F:4-hydroxybenzoate polyprenyltransferase activity"/>
    <property type="evidence" value="ECO:0007669"/>
    <property type="project" value="UniProtKB-UniRule"/>
</dbReference>
<comment type="cofactor">
    <cofactor evidence="1 11">
        <name>Mg(2+)</name>
        <dbReference type="ChEBI" id="CHEBI:18420"/>
    </cofactor>
</comment>
<keyword evidence="11" id="KW-0460">Magnesium</keyword>
<evidence type="ECO:0000256" key="12">
    <source>
        <dbReference type="NCBIfam" id="TIGR01474"/>
    </source>
</evidence>
<dbReference type="FunFam" id="1.20.120.1780:FF:000001">
    <property type="entry name" value="4-hydroxybenzoate octaprenyltransferase"/>
    <property type="match status" value="1"/>
</dbReference>
<dbReference type="RefSeq" id="WP_121101704.1">
    <property type="nucleotide sequence ID" value="NZ_RBII01000002.1"/>
</dbReference>
<dbReference type="Pfam" id="PF01040">
    <property type="entry name" value="UbiA"/>
    <property type="match status" value="1"/>
</dbReference>
<evidence type="ECO:0000256" key="7">
    <source>
        <dbReference type="ARBA" id="ARBA00022688"/>
    </source>
</evidence>
<feature type="transmembrane region" description="Helical" evidence="11">
    <location>
        <begin position="69"/>
        <end position="89"/>
    </location>
</feature>
<dbReference type="FunFam" id="1.10.357.140:FF:000008">
    <property type="entry name" value="4-hydroxybenzoate octaprenyltransferase"/>
    <property type="match status" value="1"/>
</dbReference>
<dbReference type="Proteomes" id="UP000282211">
    <property type="component" value="Unassembled WGS sequence"/>
</dbReference>
<evidence type="ECO:0000313" key="13">
    <source>
        <dbReference type="EMBL" id="RKQ69282.1"/>
    </source>
</evidence>
<comment type="subcellular location">
    <subcellularLocation>
        <location evidence="11">Cell inner membrane</location>
        <topology evidence="11">Multi-pass membrane protein</topology>
    </subcellularLocation>
    <subcellularLocation>
        <location evidence="2">Membrane</location>
        <topology evidence="2">Multi-pass membrane protein</topology>
    </subcellularLocation>
</comment>
<dbReference type="HAMAP" id="MF_01635">
    <property type="entry name" value="UbiA"/>
    <property type="match status" value="1"/>
</dbReference>
<keyword evidence="8 11" id="KW-0812">Transmembrane</keyword>
<dbReference type="Gene3D" id="1.10.357.140">
    <property type="entry name" value="UbiA prenyltransferase"/>
    <property type="match status" value="1"/>
</dbReference>
<evidence type="ECO:0000256" key="11">
    <source>
        <dbReference type="HAMAP-Rule" id="MF_01635"/>
    </source>
</evidence>
<dbReference type="PROSITE" id="PS00943">
    <property type="entry name" value="UBIA"/>
    <property type="match status" value="1"/>
</dbReference>
<dbReference type="OrthoDB" id="9782418at2"/>
<protein>
    <recommendedName>
        <fullName evidence="11 12">4-hydroxybenzoate octaprenyltransferase</fullName>
        <ecNumber evidence="11 12">2.5.1.39</ecNumber>
    </recommendedName>
    <alternativeName>
        <fullName evidence="11">4-HB polyprenyltransferase</fullName>
    </alternativeName>
</protein>
<evidence type="ECO:0000256" key="3">
    <source>
        <dbReference type="ARBA" id="ARBA00005985"/>
    </source>
</evidence>
<evidence type="ECO:0000256" key="8">
    <source>
        <dbReference type="ARBA" id="ARBA00022692"/>
    </source>
</evidence>
<comment type="catalytic activity">
    <reaction evidence="11">
        <text>all-trans-octaprenyl diphosphate + 4-hydroxybenzoate = 4-hydroxy-3-(all-trans-octaprenyl)benzoate + diphosphate</text>
        <dbReference type="Rhea" id="RHEA:27782"/>
        <dbReference type="ChEBI" id="CHEBI:1617"/>
        <dbReference type="ChEBI" id="CHEBI:17879"/>
        <dbReference type="ChEBI" id="CHEBI:33019"/>
        <dbReference type="ChEBI" id="CHEBI:57711"/>
        <dbReference type="EC" id="2.5.1.39"/>
    </reaction>
</comment>
<comment type="similarity">
    <text evidence="3 11">Belongs to the UbiA prenyltransferase family.</text>
</comment>
<dbReference type="InterPro" id="IPR044878">
    <property type="entry name" value="UbiA_sf"/>
</dbReference>
<dbReference type="NCBIfam" id="TIGR01474">
    <property type="entry name" value="ubiA_proteo"/>
    <property type="match status" value="1"/>
</dbReference>
<dbReference type="CDD" id="cd13959">
    <property type="entry name" value="PT_UbiA_COQ2"/>
    <property type="match status" value="1"/>
</dbReference>
<evidence type="ECO:0000256" key="1">
    <source>
        <dbReference type="ARBA" id="ARBA00001946"/>
    </source>
</evidence>
<feature type="transmembrane region" description="Helical" evidence="11">
    <location>
        <begin position="39"/>
        <end position="57"/>
    </location>
</feature>
<dbReference type="InParanoid" id="A0A420WEF7"/>
<dbReference type="PANTHER" id="PTHR11048">
    <property type="entry name" value="PRENYLTRANSFERASES"/>
    <property type="match status" value="1"/>
</dbReference>
<gene>
    <name evidence="11" type="primary">ubiA</name>
    <name evidence="13" type="ORF">DES40_2081</name>
</gene>
<evidence type="ECO:0000256" key="2">
    <source>
        <dbReference type="ARBA" id="ARBA00004141"/>
    </source>
</evidence>
<evidence type="ECO:0000256" key="9">
    <source>
        <dbReference type="ARBA" id="ARBA00022989"/>
    </source>
</evidence>
<organism evidence="13 14">
    <name type="scientific">Litorimonas taeanensis</name>
    <dbReference type="NCBI Taxonomy" id="568099"/>
    <lineage>
        <taxon>Bacteria</taxon>
        <taxon>Pseudomonadati</taxon>
        <taxon>Pseudomonadota</taxon>
        <taxon>Alphaproteobacteria</taxon>
        <taxon>Maricaulales</taxon>
        <taxon>Robiginitomaculaceae</taxon>
    </lineage>
</organism>
<reference evidence="13 14" key="1">
    <citation type="submission" date="2018-10" db="EMBL/GenBank/DDBJ databases">
        <title>Genomic Encyclopedia of Type Strains, Phase IV (KMG-IV): sequencing the most valuable type-strain genomes for metagenomic binning, comparative biology and taxonomic classification.</title>
        <authorList>
            <person name="Goeker M."/>
        </authorList>
    </citation>
    <scope>NUCLEOTIDE SEQUENCE [LARGE SCALE GENOMIC DNA]</scope>
    <source>
        <strain evidence="13 14">DSM 22008</strain>
    </source>
</reference>
<accession>A0A420WEF7</accession>
<feature type="transmembrane region" description="Helical" evidence="11">
    <location>
        <begin position="185"/>
        <end position="203"/>
    </location>
</feature>
<feature type="transmembrane region" description="Helical" evidence="11">
    <location>
        <begin position="259"/>
        <end position="280"/>
    </location>
</feature>
<comment type="function">
    <text evidence="11">Catalyzes the prenylation of para-hydroxybenzoate (PHB) with an all-trans polyprenyl group. Mediates the second step in the final reaction sequence of ubiquinone-8 (UQ-8) biosynthesis, which is the condensation of the polyisoprenoid side chain with PHB, generating the first membrane-bound Q intermediate 3-octaprenyl-4-hydroxybenzoate.</text>
</comment>
<evidence type="ECO:0000256" key="5">
    <source>
        <dbReference type="ARBA" id="ARBA00022519"/>
    </source>
</evidence>
<keyword evidence="10 11" id="KW-0472">Membrane</keyword>
<keyword evidence="9 11" id="KW-1133">Transmembrane helix</keyword>
<sequence>MSEPLENTTIKDSDKGHWVNRSPGAIQPYLQLSRLDRPIGYWLLTLPGWIGLSFAAISHGFAVSDLKWAALILIGAIAMRGAGCTYNDIVDQDLDKQVERTALRPLPAGTVTNKQAWFWLGMQCLIGLMVLVCLPRFAQIIALCSLPLVAAYPFMKRITWWPQAWLGLTFNWAILVAYAAKTGDISLPALILYVGLIFWTIGYDTIYACQDIEDDAVIGVKSTARRFGDKVVTGIAIAYSLSFLFVFAAFMTSLITTNIAAIVFFWAFFIFFPLGYGWHLKWQTQTLKTKGEETALMLFKSNFWAGLSLIAGFSLASYTLHGNIFKSFL</sequence>
<evidence type="ECO:0000256" key="6">
    <source>
        <dbReference type="ARBA" id="ARBA00022679"/>
    </source>
</evidence>
<evidence type="ECO:0000256" key="10">
    <source>
        <dbReference type="ARBA" id="ARBA00023136"/>
    </source>
</evidence>
<comment type="pathway">
    <text evidence="11">Cofactor biosynthesis; ubiquinone biosynthesis.</text>
</comment>
<dbReference type="InterPro" id="IPR039653">
    <property type="entry name" value="Prenyltransferase"/>
</dbReference>
<keyword evidence="7 11" id="KW-0831">Ubiquinone biosynthesis</keyword>